<name>A0A9E7UAA3_9EURY</name>
<organism evidence="2 3">
    <name type="scientific">Salinirubellus salinus</name>
    <dbReference type="NCBI Taxonomy" id="1364945"/>
    <lineage>
        <taxon>Archaea</taxon>
        <taxon>Methanobacteriati</taxon>
        <taxon>Methanobacteriota</taxon>
        <taxon>Stenosarchaea group</taxon>
        <taxon>Halobacteria</taxon>
        <taxon>Halobacteriales</taxon>
        <taxon>Natronomonadaceae</taxon>
        <taxon>Salinirubellus</taxon>
    </lineage>
</organism>
<feature type="transmembrane region" description="Helical" evidence="1">
    <location>
        <begin position="95"/>
        <end position="119"/>
    </location>
</feature>
<dbReference type="EMBL" id="CP104003">
    <property type="protein sequence ID" value="UWM54033.1"/>
    <property type="molecule type" value="Genomic_DNA"/>
</dbReference>
<keyword evidence="1" id="KW-0472">Membrane</keyword>
<proteinExistence type="predicted"/>
<dbReference type="Pfam" id="PF17647">
    <property type="entry name" value="DUF5518"/>
    <property type="match status" value="1"/>
</dbReference>
<sequence>MVKWMAVLYGIVAAFVVGLVSGLGLPFTDATLPTIGAGLTGLVAGAVAGYFAREGTASGALHGFLATTIGGLIVGLVLLVLGTLAAGLFGFGAAIAFLILVAATGIPGAVGGAIGGMMAPEETMAGRPAA</sequence>
<evidence type="ECO:0000313" key="2">
    <source>
        <dbReference type="EMBL" id="UWM54033.1"/>
    </source>
</evidence>
<feature type="transmembrane region" description="Helical" evidence="1">
    <location>
        <begin position="64"/>
        <end position="89"/>
    </location>
</feature>
<keyword evidence="1" id="KW-0812">Transmembrane</keyword>
<keyword evidence="3" id="KW-1185">Reference proteome</keyword>
<protein>
    <submittedName>
        <fullName evidence="2">DUF5518 domain-containing protein</fullName>
    </submittedName>
</protein>
<reference evidence="2" key="1">
    <citation type="submission" date="2022-09" db="EMBL/GenBank/DDBJ databases">
        <title>Diverse halophilic archaea isolated from saline environments.</title>
        <authorList>
            <person name="Cui H.-L."/>
        </authorList>
    </citation>
    <scope>NUCLEOTIDE SEQUENCE</scope>
    <source>
        <strain evidence="2">ZS-35-S2</strain>
    </source>
</reference>
<keyword evidence="1" id="KW-1133">Transmembrane helix</keyword>
<dbReference type="GeneID" id="74944390"/>
<evidence type="ECO:0000256" key="1">
    <source>
        <dbReference type="SAM" id="Phobius"/>
    </source>
</evidence>
<evidence type="ECO:0000313" key="3">
    <source>
        <dbReference type="Proteomes" id="UP001057580"/>
    </source>
</evidence>
<dbReference type="AlphaFoldDB" id="A0A9E7UAA3"/>
<dbReference type="InterPro" id="IPR040493">
    <property type="entry name" value="DUF5518"/>
</dbReference>
<dbReference type="Proteomes" id="UP001057580">
    <property type="component" value="Chromosome"/>
</dbReference>
<dbReference type="KEGG" id="ssai:N0B31_18170"/>
<accession>A0A9E7UAA3</accession>
<gene>
    <name evidence="2" type="ORF">N0B31_18170</name>
</gene>
<feature type="transmembrane region" description="Helical" evidence="1">
    <location>
        <begin position="32"/>
        <end position="52"/>
    </location>
</feature>
<dbReference type="RefSeq" id="WP_260593027.1">
    <property type="nucleotide sequence ID" value="NZ_CP104003.1"/>
</dbReference>